<dbReference type="Proteomes" id="UP000678393">
    <property type="component" value="Unassembled WGS sequence"/>
</dbReference>
<dbReference type="GO" id="GO:0004222">
    <property type="term" value="F:metalloendopeptidase activity"/>
    <property type="evidence" value="ECO:0007669"/>
    <property type="project" value="UniProtKB-UniRule"/>
</dbReference>
<feature type="compositionally biased region" description="Polar residues" evidence="3">
    <location>
        <begin position="220"/>
        <end position="245"/>
    </location>
</feature>
<feature type="region of interest" description="Disordered" evidence="3">
    <location>
        <begin position="217"/>
        <end position="252"/>
    </location>
</feature>
<feature type="active site" evidence="1">
    <location>
        <position position="69"/>
    </location>
</feature>
<protein>
    <recommendedName>
        <fullName evidence="2">Metalloendopeptidase</fullName>
        <ecNumber evidence="2">3.4.24.-</ecNumber>
    </recommendedName>
</protein>
<organism evidence="5 6">
    <name type="scientific">Candidula unifasciata</name>
    <dbReference type="NCBI Taxonomy" id="100452"/>
    <lineage>
        <taxon>Eukaryota</taxon>
        <taxon>Metazoa</taxon>
        <taxon>Spiralia</taxon>
        <taxon>Lophotrochozoa</taxon>
        <taxon>Mollusca</taxon>
        <taxon>Gastropoda</taxon>
        <taxon>Heterobranchia</taxon>
        <taxon>Euthyneura</taxon>
        <taxon>Panpulmonata</taxon>
        <taxon>Eupulmonata</taxon>
        <taxon>Stylommatophora</taxon>
        <taxon>Helicina</taxon>
        <taxon>Helicoidea</taxon>
        <taxon>Geomitridae</taxon>
        <taxon>Candidula</taxon>
    </lineage>
</organism>
<dbReference type="Gene3D" id="3.40.390.10">
    <property type="entry name" value="Collagenase (Catalytic Domain)"/>
    <property type="match status" value="1"/>
</dbReference>
<dbReference type="AlphaFoldDB" id="A0A8S3YQX6"/>
<keyword evidence="1 2" id="KW-0645">Protease</keyword>
<dbReference type="InterPro" id="IPR001506">
    <property type="entry name" value="Peptidase_M12A"/>
</dbReference>
<name>A0A8S3YQX6_9EUPU</name>
<dbReference type="EC" id="3.4.24.-" evidence="2"/>
<reference evidence="5" key="1">
    <citation type="submission" date="2021-04" db="EMBL/GenBank/DDBJ databases">
        <authorList>
            <consortium name="Molecular Ecology Group"/>
        </authorList>
    </citation>
    <scope>NUCLEOTIDE SEQUENCE</scope>
</reference>
<dbReference type="PRINTS" id="PR00480">
    <property type="entry name" value="ASTACIN"/>
</dbReference>
<dbReference type="InterPro" id="IPR006026">
    <property type="entry name" value="Peptidase_Metallo"/>
</dbReference>
<sequence>SQDRDAILGAMSEWEKTTCITFRPANRDDTDVVVFRDGRRCSTNIGHIGGEQIVTLARNCRSKRILIHELGHVIGLIHEHQRHDRDKFVKVLLENVRNMSQERYGVCLSVWLVACYFAKSPELTTLQTTERLFQDVIGRAEKPSFGDTETVNRLYKCSADCPPSLQCHESCYLDKLCICRCPAAIDKLYQNECTGSLKDSVGSLCAKTCQARLSRPATEAWTQAPPSNTNHVHSKPGQSLWGTRPNSHRLLA</sequence>
<dbReference type="GO" id="GO:0008270">
    <property type="term" value="F:zinc ion binding"/>
    <property type="evidence" value="ECO:0007669"/>
    <property type="project" value="UniProtKB-UniRule"/>
</dbReference>
<evidence type="ECO:0000313" key="5">
    <source>
        <dbReference type="EMBL" id="CAG5117825.1"/>
    </source>
</evidence>
<feature type="binding site" evidence="1">
    <location>
        <position position="68"/>
    </location>
    <ligand>
        <name>Zn(2+)</name>
        <dbReference type="ChEBI" id="CHEBI:29105"/>
        <note>catalytic</note>
    </ligand>
</feature>
<dbReference type="PANTHER" id="PTHR10127:SF850">
    <property type="entry name" value="METALLOENDOPEPTIDASE"/>
    <property type="match status" value="1"/>
</dbReference>
<evidence type="ECO:0000259" key="4">
    <source>
        <dbReference type="PROSITE" id="PS51864"/>
    </source>
</evidence>
<dbReference type="PANTHER" id="PTHR10127">
    <property type="entry name" value="DISCOIDIN, CUB, EGF, LAMININ , AND ZINC METALLOPROTEASE DOMAIN CONTAINING"/>
    <property type="match status" value="1"/>
</dbReference>
<comment type="caution">
    <text evidence="5">The sequence shown here is derived from an EMBL/GenBank/DDBJ whole genome shotgun (WGS) entry which is preliminary data.</text>
</comment>
<evidence type="ECO:0000256" key="3">
    <source>
        <dbReference type="SAM" id="MobiDB-lite"/>
    </source>
</evidence>
<dbReference type="SMART" id="SM00235">
    <property type="entry name" value="ZnMc"/>
    <property type="match status" value="1"/>
</dbReference>
<keyword evidence="1 2" id="KW-0862">Zinc</keyword>
<accession>A0A8S3YQX6</accession>
<feature type="binding site" evidence="1">
    <location>
        <position position="78"/>
    </location>
    <ligand>
        <name>Zn(2+)</name>
        <dbReference type="ChEBI" id="CHEBI:29105"/>
        <note>catalytic</note>
    </ligand>
</feature>
<keyword evidence="1 2" id="KW-0378">Hydrolase</keyword>
<comment type="cofactor">
    <cofactor evidence="1 2">
        <name>Zn(2+)</name>
        <dbReference type="ChEBI" id="CHEBI:29105"/>
    </cofactor>
    <text evidence="1 2">Binds 1 zinc ion per subunit.</text>
</comment>
<feature type="binding site" evidence="1">
    <location>
        <position position="72"/>
    </location>
    <ligand>
        <name>Zn(2+)</name>
        <dbReference type="ChEBI" id="CHEBI:29105"/>
        <note>catalytic</note>
    </ligand>
</feature>
<dbReference type="PROSITE" id="PS51864">
    <property type="entry name" value="ASTACIN"/>
    <property type="match status" value="1"/>
</dbReference>
<evidence type="ECO:0000256" key="2">
    <source>
        <dbReference type="RuleBase" id="RU361183"/>
    </source>
</evidence>
<evidence type="ECO:0000256" key="1">
    <source>
        <dbReference type="PROSITE-ProRule" id="PRU01211"/>
    </source>
</evidence>
<keyword evidence="1 2" id="KW-0479">Metal-binding</keyword>
<evidence type="ECO:0000313" key="6">
    <source>
        <dbReference type="Proteomes" id="UP000678393"/>
    </source>
</evidence>
<dbReference type="Pfam" id="PF01400">
    <property type="entry name" value="Astacin"/>
    <property type="match status" value="1"/>
</dbReference>
<dbReference type="OrthoDB" id="6151895at2759"/>
<keyword evidence="6" id="KW-1185">Reference proteome</keyword>
<dbReference type="GO" id="GO:0006508">
    <property type="term" value="P:proteolysis"/>
    <property type="evidence" value="ECO:0007669"/>
    <property type="project" value="UniProtKB-KW"/>
</dbReference>
<dbReference type="EMBL" id="CAJHNH020000459">
    <property type="protein sequence ID" value="CAG5117825.1"/>
    <property type="molecule type" value="Genomic_DNA"/>
</dbReference>
<feature type="domain" description="Peptidase M12A" evidence="4">
    <location>
        <begin position="1"/>
        <end position="158"/>
    </location>
</feature>
<gene>
    <name evidence="5" type="ORF">CUNI_LOCUS3383</name>
</gene>
<dbReference type="InterPro" id="IPR024079">
    <property type="entry name" value="MetalloPept_cat_dom_sf"/>
</dbReference>
<feature type="non-terminal residue" evidence="5">
    <location>
        <position position="252"/>
    </location>
</feature>
<proteinExistence type="predicted"/>
<keyword evidence="1 2" id="KW-0482">Metalloprotease</keyword>
<dbReference type="SUPFAM" id="SSF55486">
    <property type="entry name" value="Metalloproteases ('zincins'), catalytic domain"/>
    <property type="match status" value="1"/>
</dbReference>
<comment type="caution">
    <text evidence="1">Lacks conserved residue(s) required for the propagation of feature annotation.</text>
</comment>
<feature type="non-terminal residue" evidence="5">
    <location>
        <position position="1"/>
    </location>
</feature>